<evidence type="ECO:0000313" key="16">
    <source>
        <dbReference type="EMBL" id="KAE9529635.1"/>
    </source>
</evidence>
<dbReference type="SUPFAM" id="SSF50129">
    <property type="entry name" value="GroES-like"/>
    <property type="match status" value="1"/>
</dbReference>
<dbReference type="Pfam" id="PF00107">
    <property type="entry name" value="ADH_zinc_N"/>
    <property type="match status" value="1"/>
</dbReference>
<dbReference type="EMBL" id="VYZN01000044">
    <property type="protein sequence ID" value="KAE9529635.1"/>
    <property type="molecule type" value="Genomic_DNA"/>
</dbReference>
<evidence type="ECO:0000256" key="8">
    <source>
        <dbReference type="ARBA" id="ARBA00023098"/>
    </source>
</evidence>
<keyword evidence="17" id="KW-1185">Reference proteome</keyword>
<dbReference type="GO" id="GO:0006633">
    <property type="term" value="P:fatty acid biosynthetic process"/>
    <property type="evidence" value="ECO:0007669"/>
    <property type="project" value="UniProtKB-KW"/>
</dbReference>
<dbReference type="AlphaFoldDB" id="A0A6G0TBF6"/>
<dbReference type="Pfam" id="PF08240">
    <property type="entry name" value="ADH_N"/>
    <property type="match status" value="1"/>
</dbReference>
<keyword evidence="7" id="KW-0560">Oxidoreductase</keyword>
<protein>
    <recommendedName>
        <fullName evidence="12">Enoyl-[acyl-carrier-protein] reductase, mitochondrial</fullName>
        <ecNumber evidence="11">1.3.1.104</ecNumber>
    </recommendedName>
    <alternativeName>
        <fullName evidence="13">2-enoyl thioester reductase</fullName>
    </alternativeName>
</protein>
<evidence type="ECO:0000256" key="6">
    <source>
        <dbReference type="ARBA" id="ARBA00022946"/>
    </source>
</evidence>
<evidence type="ECO:0000256" key="7">
    <source>
        <dbReference type="ARBA" id="ARBA00023002"/>
    </source>
</evidence>
<evidence type="ECO:0000256" key="4">
    <source>
        <dbReference type="ARBA" id="ARBA00022832"/>
    </source>
</evidence>
<evidence type="ECO:0000256" key="13">
    <source>
        <dbReference type="ARBA" id="ARBA00042123"/>
    </source>
</evidence>
<evidence type="ECO:0000256" key="9">
    <source>
        <dbReference type="ARBA" id="ARBA00023128"/>
    </source>
</evidence>
<gene>
    <name evidence="16" type="ORF">AGLY_011731</name>
</gene>
<dbReference type="Gene3D" id="3.40.50.720">
    <property type="entry name" value="NAD(P)-binding Rossmann-like Domain"/>
    <property type="match status" value="1"/>
</dbReference>
<comment type="similarity">
    <text evidence="2">Belongs to the zinc-containing alcohol dehydrogenase family. Quinone oxidoreductase subfamily.</text>
</comment>
<evidence type="ECO:0000256" key="3">
    <source>
        <dbReference type="ARBA" id="ARBA00022516"/>
    </source>
</evidence>
<dbReference type="InterPro" id="IPR013149">
    <property type="entry name" value="ADH-like_C"/>
</dbReference>
<accession>A0A6G0TBF6</accession>
<keyword evidence="9" id="KW-0496">Mitochondrion</keyword>
<proteinExistence type="inferred from homology"/>
<dbReference type="PANTHER" id="PTHR43981:SF2">
    <property type="entry name" value="ENOYL-[ACYL-CARRIER-PROTEIN] REDUCTASE, MITOCHONDRIAL"/>
    <property type="match status" value="1"/>
</dbReference>
<name>A0A6G0TBF6_APHGL</name>
<dbReference type="CDD" id="cd08290">
    <property type="entry name" value="ETR"/>
    <property type="match status" value="1"/>
</dbReference>
<keyword evidence="3" id="KW-0444">Lipid biosynthesis</keyword>
<dbReference type="InterPro" id="IPR036291">
    <property type="entry name" value="NAD(P)-bd_dom_sf"/>
</dbReference>
<keyword evidence="8" id="KW-0443">Lipid metabolism</keyword>
<dbReference type="SUPFAM" id="SSF51735">
    <property type="entry name" value="NAD(P)-binding Rossmann-fold domains"/>
    <property type="match status" value="1"/>
</dbReference>
<keyword evidence="6" id="KW-0809">Transit peptide</keyword>
<comment type="subcellular location">
    <subcellularLocation>
        <location evidence="1">Mitochondrion</location>
    </subcellularLocation>
</comment>
<evidence type="ECO:0000256" key="11">
    <source>
        <dbReference type="ARBA" id="ARBA00038963"/>
    </source>
</evidence>
<evidence type="ECO:0000256" key="1">
    <source>
        <dbReference type="ARBA" id="ARBA00004173"/>
    </source>
</evidence>
<dbReference type="SMART" id="SM00829">
    <property type="entry name" value="PKS_ER"/>
    <property type="match status" value="1"/>
</dbReference>
<dbReference type="Proteomes" id="UP000475862">
    <property type="component" value="Unassembled WGS sequence"/>
</dbReference>
<feature type="domain" description="Enoyl reductase (ER)" evidence="15">
    <location>
        <begin position="41"/>
        <end position="364"/>
    </location>
</feature>
<evidence type="ECO:0000256" key="12">
    <source>
        <dbReference type="ARBA" id="ARBA00041058"/>
    </source>
</evidence>
<dbReference type="Gene3D" id="3.90.180.10">
    <property type="entry name" value="Medium-chain alcohol dehydrogenases, catalytic domain"/>
    <property type="match status" value="1"/>
</dbReference>
<dbReference type="InterPro" id="IPR020843">
    <property type="entry name" value="ER"/>
</dbReference>
<keyword evidence="4" id="KW-0276">Fatty acid metabolism</keyword>
<comment type="caution">
    <text evidence="16">The sequence shown here is derived from an EMBL/GenBank/DDBJ whole genome shotgun (WGS) entry which is preliminary data.</text>
</comment>
<evidence type="ECO:0000313" key="17">
    <source>
        <dbReference type="Proteomes" id="UP000475862"/>
    </source>
</evidence>
<reference evidence="16 17" key="1">
    <citation type="submission" date="2019-08" db="EMBL/GenBank/DDBJ databases">
        <title>The genome of the soybean aphid Biotype 1, its phylome, world population structure and adaptation to the North American continent.</title>
        <authorList>
            <person name="Giordano R."/>
            <person name="Donthu R.K."/>
            <person name="Hernandez A.G."/>
            <person name="Wright C.L."/>
            <person name="Zimin A.V."/>
        </authorList>
    </citation>
    <scope>NUCLEOTIDE SEQUENCE [LARGE SCALE GENOMIC DNA]</scope>
    <source>
        <tissue evidence="16">Whole aphids</tissue>
    </source>
</reference>
<dbReference type="EC" id="1.3.1.104" evidence="11"/>
<dbReference type="InterPro" id="IPR013154">
    <property type="entry name" value="ADH-like_N"/>
</dbReference>
<dbReference type="OrthoDB" id="7482721at2759"/>
<dbReference type="GO" id="GO:0005739">
    <property type="term" value="C:mitochondrion"/>
    <property type="evidence" value="ECO:0007669"/>
    <property type="project" value="UniProtKB-SubCell"/>
</dbReference>
<dbReference type="InterPro" id="IPR011032">
    <property type="entry name" value="GroES-like_sf"/>
</dbReference>
<keyword evidence="10" id="KW-0275">Fatty acid biosynthesis</keyword>
<evidence type="ECO:0000259" key="15">
    <source>
        <dbReference type="SMART" id="SM00829"/>
    </source>
</evidence>
<evidence type="ECO:0000256" key="10">
    <source>
        <dbReference type="ARBA" id="ARBA00023160"/>
    </source>
</evidence>
<dbReference type="PANTHER" id="PTHR43981">
    <property type="entry name" value="ENOYL-[ACYL-CARRIER-PROTEIN] REDUCTASE, MITOCHONDRIAL"/>
    <property type="match status" value="1"/>
</dbReference>
<dbReference type="GO" id="GO:0141148">
    <property type="term" value="F:enoyl-[acyl-carrier-protein] reductase (NADPH) activity"/>
    <property type="evidence" value="ECO:0007669"/>
    <property type="project" value="UniProtKB-EC"/>
</dbReference>
<dbReference type="InterPro" id="IPR051034">
    <property type="entry name" value="Mito_Enoyl-ACP_Reductase"/>
</dbReference>
<evidence type="ECO:0000256" key="5">
    <source>
        <dbReference type="ARBA" id="ARBA00022857"/>
    </source>
</evidence>
<organism evidence="16 17">
    <name type="scientific">Aphis glycines</name>
    <name type="common">Soybean aphid</name>
    <dbReference type="NCBI Taxonomy" id="307491"/>
    <lineage>
        <taxon>Eukaryota</taxon>
        <taxon>Metazoa</taxon>
        <taxon>Ecdysozoa</taxon>
        <taxon>Arthropoda</taxon>
        <taxon>Hexapoda</taxon>
        <taxon>Insecta</taxon>
        <taxon>Pterygota</taxon>
        <taxon>Neoptera</taxon>
        <taxon>Paraneoptera</taxon>
        <taxon>Hemiptera</taxon>
        <taxon>Sternorrhyncha</taxon>
        <taxon>Aphidomorpha</taxon>
        <taxon>Aphidoidea</taxon>
        <taxon>Aphididae</taxon>
        <taxon>Aphidini</taxon>
        <taxon>Aphis</taxon>
        <taxon>Aphis</taxon>
    </lineage>
</organism>
<dbReference type="FunFam" id="3.40.50.720:FF:000112">
    <property type="entry name" value="Enoyl-[acyl-carrier-protein] reductase 1, mitochondrial"/>
    <property type="match status" value="1"/>
</dbReference>
<sequence length="368" mass="41006">MFHRVFQLSSSVCQTTVLRFHVSKHHQRNMHCRKIIYEEYGDPAKVANLVEDTLPDKLDEKQVLLKMIVAPVNPADINIIQGVYPIKPPLPMTGGFEGIGDVVAVGSCVTNLVPGDRVVSDGAMGTWCTAGIFDSEQLIKVSKDTDVYALSGISSNPCTAYRMLHDFVSLNKNDVIIQNGANSACGQNVIQLANIFGYISINIIRNRPEPDLENLKNHLKSLGASYILTEEELRTTDLFKSGFLPKPRLGINNIGGKSSTEVLRTLNNGGVMVTYGGMSKQPVIVPTASFIFKDIQLRGFWMTRWRNENAHTKQYDQMYNELIQFMKNGKLIAPAHKTLPLDSFQEALENTVTSKGFIGHKYFLNLQQ</sequence>
<comment type="catalytic activity">
    <reaction evidence="14">
        <text>a 2,3-saturated acyl-[ACP] + NADP(+) = a (2E)-enoyl-[ACP] + NADPH + H(+)</text>
        <dbReference type="Rhea" id="RHEA:22564"/>
        <dbReference type="Rhea" id="RHEA-COMP:9925"/>
        <dbReference type="Rhea" id="RHEA-COMP:9926"/>
        <dbReference type="ChEBI" id="CHEBI:15378"/>
        <dbReference type="ChEBI" id="CHEBI:57783"/>
        <dbReference type="ChEBI" id="CHEBI:58349"/>
        <dbReference type="ChEBI" id="CHEBI:78784"/>
        <dbReference type="ChEBI" id="CHEBI:78785"/>
        <dbReference type="EC" id="1.3.1.104"/>
    </reaction>
</comment>
<evidence type="ECO:0000256" key="14">
    <source>
        <dbReference type="ARBA" id="ARBA00048843"/>
    </source>
</evidence>
<evidence type="ECO:0000256" key="2">
    <source>
        <dbReference type="ARBA" id="ARBA00010371"/>
    </source>
</evidence>
<keyword evidence="5" id="KW-0521">NADP</keyword>